<dbReference type="OrthoDB" id="1158011at2759"/>
<dbReference type="Proteomes" id="UP000187429">
    <property type="component" value="Unassembled WGS sequence"/>
</dbReference>
<dbReference type="PANTHER" id="PTHR24067">
    <property type="entry name" value="UBIQUITIN-CONJUGATING ENZYME E2"/>
    <property type="match status" value="1"/>
</dbReference>
<dbReference type="InterPro" id="IPR016135">
    <property type="entry name" value="UBQ-conjugating_enzyme/RWD"/>
</dbReference>
<dbReference type="SUPFAM" id="SSF54495">
    <property type="entry name" value="UBC-like"/>
    <property type="match status" value="1"/>
</dbReference>
<name>A0A1R1WZ48_9FUNG</name>
<keyword evidence="5" id="KW-1185">Reference proteome</keyword>
<dbReference type="AlphaFoldDB" id="A0A1R1WZ48"/>
<evidence type="ECO:0000313" key="4">
    <source>
        <dbReference type="EMBL" id="OMJ07650.1"/>
    </source>
</evidence>
<evidence type="ECO:0000313" key="5">
    <source>
        <dbReference type="Proteomes" id="UP000187429"/>
    </source>
</evidence>
<dbReference type="Pfam" id="PF00179">
    <property type="entry name" value="UQ_con"/>
    <property type="match status" value="1"/>
</dbReference>
<evidence type="ECO:0000259" key="3">
    <source>
        <dbReference type="PROSITE" id="PS50127"/>
    </source>
</evidence>
<protein>
    <submittedName>
        <fullName evidence="4">Ubiquitin-conjugating enzyme E2 J1</fullName>
    </submittedName>
</protein>
<evidence type="ECO:0000256" key="1">
    <source>
        <dbReference type="ARBA" id="ARBA00022786"/>
    </source>
</evidence>
<proteinExistence type="predicted"/>
<keyword evidence="2" id="KW-0812">Transmembrane</keyword>
<dbReference type="SMART" id="SM00212">
    <property type="entry name" value="UBCc"/>
    <property type="match status" value="1"/>
</dbReference>
<reference evidence="5" key="1">
    <citation type="submission" date="2017-01" db="EMBL/GenBank/DDBJ databases">
        <authorList>
            <person name="Wang Y."/>
            <person name="White M."/>
            <person name="Kvist S."/>
            <person name="Moncalvo J.-M."/>
        </authorList>
    </citation>
    <scope>NUCLEOTIDE SEQUENCE [LARGE SCALE GENOMIC DNA]</scope>
    <source>
        <strain evidence="5">ID-206-W2</strain>
    </source>
</reference>
<feature type="domain" description="UBC core" evidence="3">
    <location>
        <begin position="19"/>
        <end position="170"/>
    </location>
</feature>
<evidence type="ECO:0000256" key="2">
    <source>
        <dbReference type="SAM" id="Phobius"/>
    </source>
</evidence>
<comment type="caution">
    <text evidence="4">The sequence shown here is derived from an EMBL/GenBank/DDBJ whole genome shotgun (WGS) entry which is preliminary data.</text>
</comment>
<keyword evidence="1" id="KW-0833">Ubl conjugation pathway</keyword>
<dbReference type="InterPro" id="IPR000608">
    <property type="entry name" value="UBC"/>
</dbReference>
<dbReference type="FunFam" id="3.10.110.10:FF:000086">
    <property type="entry name" value="Ubiquitin-conjugating enzyme E2 J1"/>
    <property type="match status" value="1"/>
</dbReference>
<dbReference type="Gene3D" id="3.10.110.10">
    <property type="entry name" value="Ubiquitin Conjugating Enzyme"/>
    <property type="match status" value="1"/>
</dbReference>
<gene>
    <name evidence="4" type="ORF">AYI69_g11381</name>
</gene>
<accession>A0A1R1WZ48</accession>
<dbReference type="EMBL" id="LSSM01007605">
    <property type="protein sequence ID" value="OMJ07650.1"/>
    <property type="molecule type" value="Genomic_DNA"/>
</dbReference>
<keyword evidence="2" id="KW-0472">Membrane</keyword>
<organism evidence="4 5">
    <name type="scientific">Smittium culicis</name>
    <dbReference type="NCBI Taxonomy" id="133412"/>
    <lineage>
        <taxon>Eukaryota</taxon>
        <taxon>Fungi</taxon>
        <taxon>Fungi incertae sedis</taxon>
        <taxon>Zoopagomycota</taxon>
        <taxon>Kickxellomycotina</taxon>
        <taxon>Harpellomycetes</taxon>
        <taxon>Harpellales</taxon>
        <taxon>Legeriomycetaceae</taxon>
        <taxon>Smittium</taxon>
    </lineage>
</organism>
<dbReference type="InterPro" id="IPR050113">
    <property type="entry name" value="Ub_conjugating_enzyme"/>
</dbReference>
<dbReference type="CDD" id="cd23799">
    <property type="entry name" value="UBCc_UBE2J"/>
    <property type="match status" value="1"/>
</dbReference>
<dbReference type="PROSITE" id="PS50127">
    <property type="entry name" value="UBC_2"/>
    <property type="match status" value="1"/>
</dbReference>
<feature type="transmembrane region" description="Helical" evidence="2">
    <location>
        <begin position="296"/>
        <end position="316"/>
    </location>
</feature>
<sequence>MQQTSNHSSSSISYNMRSPAVRRLLREYKDIEKEPSPLYRAAPTEQDIFIWHFTIRGSSDSAYSTGKYHGKILFSADYPFKPPSIVFMTPNGRFETNKKICLSFTDYHPESWQPSWGIQTVLIALISFLPIPSRGAIGSLTLPDEEVKRLAALSSSYVCPECSVSLSEILNEPITADNQTISEEIKSSVDILIHTASTIDFSDKKESGNYNMSPINELVTSELACSDLNASDTSSETVEPHAQGMIKSTAHKALQDSISPQTTTNINHTPNALAQPTLNINSNVGLQQPNNGGNNLLLLDFCIALISIVIAYLVFFKLA</sequence>
<keyword evidence="2" id="KW-1133">Transmembrane helix</keyword>